<dbReference type="HOGENOM" id="CLU_1394148_0_0_11"/>
<sequence length="195" mass="21440">MAAKNAAGEPAALVRECMIALKALGFRAVSKHTAVRTTGFPSTVMLTRYKYSSAETGPEYDWLIWFACPGVEVVGKALPQHLVGVSQGSQKQRGFYRMRDAVQAAAFIDDFHQFTVPFLNEIDSPEKLLHLILERGVNLSEGPFEDEFARARAAIDLMASCPLGPDGEALAERVIADAVRADPSIRVDVDRYRRA</sequence>
<dbReference type="RefSeq" id="WP_013117657.1">
    <property type="nucleotide sequence ID" value="NC_014151.1"/>
</dbReference>
<dbReference type="KEGG" id="cfl:Cfla_2433"/>
<evidence type="ECO:0000313" key="1">
    <source>
        <dbReference type="EMBL" id="ADG75323.1"/>
    </source>
</evidence>
<evidence type="ECO:0008006" key="3">
    <source>
        <dbReference type="Google" id="ProtNLM"/>
    </source>
</evidence>
<reference evidence="1 2" key="1">
    <citation type="journal article" date="2010" name="Stand. Genomic Sci.">
        <title>Complete genome sequence of Cellulomonas flavigena type strain (134).</title>
        <authorList>
            <person name="Abt B."/>
            <person name="Foster B."/>
            <person name="Lapidus A."/>
            <person name="Clum A."/>
            <person name="Sun H."/>
            <person name="Pukall R."/>
            <person name="Lucas S."/>
            <person name="Glavina Del Rio T."/>
            <person name="Nolan M."/>
            <person name="Tice H."/>
            <person name="Cheng J.F."/>
            <person name="Pitluck S."/>
            <person name="Liolios K."/>
            <person name="Ivanova N."/>
            <person name="Mavromatis K."/>
            <person name="Ovchinnikova G."/>
            <person name="Pati A."/>
            <person name="Goodwin L."/>
            <person name="Chen A."/>
            <person name="Palaniappan K."/>
            <person name="Land M."/>
            <person name="Hauser L."/>
            <person name="Chang Y.J."/>
            <person name="Jeffries C.D."/>
            <person name="Rohde M."/>
            <person name="Goker M."/>
            <person name="Woyke T."/>
            <person name="Bristow J."/>
            <person name="Eisen J.A."/>
            <person name="Markowitz V."/>
            <person name="Hugenholtz P."/>
            <person name="Kyrpides N.C."/>
            <person name="Klenk H.P."/>
        </authorList>
    </citation>
    <scope>NUCLEOTIDE SEQUENCE [LARGE SCALE GENOMIC DNA]</scope>
    <source>
        <strain evidence="2">ATCC 482 / DSM 20109 / BCRC 11376 / JCM 18109 / NBRC 3775 / NCIMB 8073 / NRS 134</strain>
    </source>
</reference>
<gene>
    <name evidence="1" type="ordered locus">Cfla_2433</name>
</gene>
<dbReference type="Proteomes" id="UP000000849">
    <property type="component" value="Chromosome"/>
</dbReference>
<name>D5UHK2_CELFN</name>
<evidence type="ECO:0000313" key="2">
    <source>
        <dbReference type="Proteomes" id="UP000000849"/>
    </source>
</evidence>
<protein>
    <recommendedName>
        <fullName evidence="3">DUF4304 domain-containing protein</fullName>
    </recommendedName>
</protein>
<keyword evidence="2" id="KW-1185">Reference proteome</keyword>
<organism evidence="1 2">
    <name type="scientific">Cellulomonas flavigena (strain ATCC 482 / DSM 20109 / BCRC 11376 / JCM 18109 / NBRC 3775 / NCIMB 8073 / NRS 134)</name>
    <dbReference type="NCBI Taxonomy" id="446466"/>
    <lineage>
        <taxon>Bacteria</taxon>
        <taxon>Bacillati</taxon>
        <taxon>Actinomycetota</taxon>
        <taxon>Actinomycetes</taxon>
        <taxon>Micrococcales</taxon>
        <taxon>Cellulomonadaceae</taxon>
        <taxon>Cellulomonas</taxon>
    </lineage>
</organism>
<proteinExistence type="predicted"/>
<dbReference type="STRING" id="446466.Cfla_2433"/>
<dbReference type="AlphaFoldDB" id="D5UHK2"/>
<accession>D5UHK2</accession>
<dbReference type="OrthoDB" id="10002263at2"/>
<dbReference type="EMBL" id="CP001964">
    <property type="protein sequence ID" value="ADG75323.1"/>
    <property type="molecule type" value="Genomic_DNA"/>
</dbReference>